<comment type="subcellular location">
    <subcellularLocation>
        <location evidence="2">Cytoplasm</location>
    </subcellularLocation>
</comment>
<dbReference type="AlphaFoldDB" id="A0A9D1M821"/>
<dbReference type="GO" id="GO:0042256">
    <property type="term" value="P:cytosolic ribosome assembly"/>
    <property type="evidence" value="ECO:0007669"/>
    <property type="project" value="UniProtKB-UniRule"/>
</dbReference>
<sequence>MEKDISLLNAIKTGIQEKKGKKIITADLKGIEAASTDYFVICEGNSSTQVDAIADNIYDYVLKNLGIKPFAFDGYQNAQWIVLDYGNIWVHIFQPEIREFYNLEKLWNDAKLSEIPDVE</sequence>
<dbReference type="GO" id="GO:0043023">
    <property type="term" value="F:ribosomal large subunit binding"/>
    <property type="evidence" value="ECO:0007669"/>
    <property type="project" value="TreeGrafter"/>
</dbReference>
<reference evidence="3" key="1">
    <citation type="submission" date="2020-10" db="EMBL/GenBank/DDBJ databases">
        <authorList>
            <person name="Gilroy R."/>
        </authorList>
    </citation>
    <scope>NUCLEOTIDE SEQUENCE</scope>
    <source>
        <strain evidence="3">CHK158-818</strain>
    </source>
</reference>
<proteinExistence type="inferred from homology"/>
<dbReference type="GO" id="GO:0005737">
    <property type="term" value="C:cytoplasm"/>
    <property type="evidence" value="ECO:0007669"/>
    <property type="project" value="UniProtKB-SubCell"/>
</dbReference>
<gene>
    <name evidence="2 3" type="primary">rsfS</name>
    <name evidence="3" type="ORF">IAB03_07290</name>
</gene>
<dbReference type="SUPFAM" id="SSF81301">
    <property type="entry name" value="Nucleotidyltransferase"/>
    <property type="match status" value="1"/>
</dbReference>
<dbReference type="GO" id="GO:0017148">
    <property type="term" value="P:negative regulation of translation"/>
    <property type="evidence" value="ECO:0007669"/>
    <property type="project" value="UniProtKB-UniRule"/>
</dbReference>
<dbReference type="PANTHER" id="PTHR21043:SF0">
    <property type="entry name" value="MITOCHONDRIAL ASSEMBLY OF RIBOSOMAL LARGE SUBUNIT PROTEIN 1"/>
    <property type="match status" value="1"/>
</dbReference>
<dbReference type="Proteomes" id="UP000824112">
    <property type="component" value="Unassembled WGS sequence"/>
</dbReference>
<dbReference type="NCBIfam" id="TIGR00090">
    <property type="entry name" value="rsfS_iojap_ybeB"/>
    <property type="match status" value="1"/>
</dbReference>
<dbReference type="Pfam" id="PF02410">
    <property type="entry name" value="RsfS"/>
    <property type="match status" value="1"/>
</dbReference>
<dbReference type="InterPro" id="IPR004394">
    <property type="entry name" value="Iojap/RsfS/C7orf30"/>
</dbReference>
<comment type="subunit">
    <text evidence="2">Interacts with ribosomal protein uL14 (rplN).</text>
</comment>
<accession>A0A9D1M821</accession>
<comment type="function">
    <text evidence="2">Functions as a ribosomal silencing factor. Interacts with ribosomal protein uL14 (rplN), blocking formation of intersubunit bridge B8. Prevents association of the 30S and 50S ribosomal subunits and the formation of functional ribosomes, thus repressing translation.</text>
</comment>
<dbReference type="GO" id="GO:0090071">
    <property type="term" value="P:negative regulation of ribosome biogenesis"/>
    <property type="evidence" value="ECO:0007669"/>
    <property type="project" value="UniProtKB-UniRule"/>
</dbReference>
<comment type="similarity">
    <text evidence="1 2">Belongs to the Iojap/RsfS family.</text>
</comment>
<reference evidence="3" key="2">
    <citation type="journal article" date="2021" name="PeerJ">
        <title>Extensive microbial diversity within the chicken gut microbiome revealed by metagenomics and culture.</title>
        <authorList>
            <person name="Gilroy R."/>
            <person name="Ravi A."/>
            <person name="Getino M."/>
            <person name="Pursley I."/>
            <person name="Horton D.L."/>
            <person name="Alikhan N.F."/>
            <person name="Baker D."/>
            <person name="Gharbi K."/>
            <person name="Hall N."/>
            <person name="Watson M."/>
            <person name="Adriaenssens E.M."/>
            <person name="Foster-Nyarko E."/>
            <person name="Jarju S."/>
            <person name="Secka A."/>
            <person name="Antonio M."/>
            <person name="Oren A."/>
            <person name="Chaudhuri R.R."/>
            <person name="La Ragione R."/>
            <person name="Hildebrand F."/>
            <person name="Pallen M.J."/>
        </authorList>
    </citation>
    <scope>NUCLEOTIDE SEQUENCE</scope>
    <source>
        <strain evidence="3">CHK158-818</strain>
    </source>
</reference>
<comment type="caution">
    <text evidence="3">The sequence shown here is derived from an EMBL/GenBank/DDBJ whole genome shotgun (WGS) entry which is preliminary data.</text>
</comment>
<dbReference type="HAMAP" id="MF_01477">
    <property type="entry name" value="Iojap_RsfS"/>
    <property type="match status" value="1"/>
</dbReference>
<evidence type="ECO:0000256" key="2">
    <source>
        <dbReference type="HAMAP-Rule" id="MF_01477"/>
    </source>
</evidence>
<dbReference type="PANTHER" id="PTHR21043">
    <property type="entry name" value="IOJAP SUPERFAMILY ORTHOLOG"/>
    <property type="match status" value="1"/>
</dbReference>
<keyword evidence="2" id="KW-0810">Translation regulation</keyword>
<evidence type="ECO:0000256" key="1">
    <source>
        <dbReference type="ARBA" id="ARBA00010574"/>
    </source>
</evidence>
<dbReference type="Gene3D" id="3.30.460.10">
    <property type="entry name" value="Beta Polymerase, domain 2"/>
    <property type="match status" value="1"/>
</dbReference>
<evidence type="ECO:0000313" key="3">
    <source>
        <dbReference type="EMBL" id="HIU55588.1"/>
    </source>
</evidence>
<evidence type="ECO:0000313" key="4">
    <source>
        <dbReference type="Proteomes" id="UP000824112"/>
    </source>
</evidence>
<organism evidence="3 4">
    <name type="scientific">Candidatus Gallibacteroides avistercoris</name>
    <dbReference type="NCBI Taxonomy" id="2840833"/>
    <lineage>
        <taxon>Bacteria</taxon>
        <taxon>Pseudomonadati</taxon>
        <taxon>Bacteroidota</taxon>
        <taxon>Bacteroidia</taxon>
        <taxon>Bacteroidales</taxon>
        <taxon>Bacteroidaceae</taxon>
        <taxon>Bacteroidaceae incertae sedis</taxon>
        <taxon>Candidatus Gallibacteroides</taxon>
    </lineage>
</organism>
<keyword evidence="2" id="KW-0678">Repressor</keyword>
<dbReference type="EMBL" id="DVNA01000163">
    <property type="protein sequence ID" value="HIU55588.1"/>
    <property type="molecule type" value="Genomic_DNA"/>
</dbReference>
<keyword evidence="2" id="KW-0963">Cytoplasm</keyword>
<dbReference type="InterPro" id="IPR043519">
    <property type="entry name" value="NT_sf"/>
</dbReference>
<protein>
    <recommendedName>
        <fullName evidence="2">Ribosomal silencing factor RsfS</fullName>
    </recommendedName>
</protein>
<name>A0A9D1M821_9BACT</name>